<dbReference type="Proteomes" id="UP000612362">
    <property type="component" value="Unassembled WGS sequence"/>
</dbReference>
<sequence length="63" mass="6919">MGGDFARRVEKSGACMQSDCGSASTIGLRTREGMIIVSEKTAEMIVRMVQDGVALEREEIRRV</sequence>
<comment type="caution">
    <text evidence="1">The sequence shown here is derived from an EMBL/GenBank/DDBJ whole genome shotgun (WGS) entry which is preliminary data.</text>
</comment>
<reference evidence="1" key="1">
    <citation type="submission" date="2020-10" db="EMBL/GenBank/DDBJ databases">
        <title>Taxonomic study of unclassified bacteria belonging to the class Ktedonobacteria.</title>
        <authorList>
            <person name="Yabe S."/>
            <person name="Wang C.M."/>
            <person name="Zheng Y."/>
            <person name="Sakai Y."/>
            <person name="Cavaletti L."/>
            <person name="Monciardini P."/>
            <person name="Donadio S."/>
        </authorList>
    </citation>
    <scope>NUCLEOTIDE SEQUENCE</scope>
    <source>
        <strain evidence="1">SOSP1-1</strain>
    </source>
</reference>
<accession>A0A8J3IGD2</accession>
<evidence type="ECO:0000313" key="1">
    <source>
        <dbReference type="EMBL" id="GHO50664.1"/>
    </source>
</evidence>
<evidence type="ECO:0000313" key="2">
    <source>
        <dbReference type="Proteomes" id="UP000612362"/>
    </source>
</evidence>
<organism evidence="1 2">
    <name type="scientific">Ktedonospora formicarum</name>
    <dbReference type="NCBI Taxonomy" id="2778364"/>
    <lineage>
        <taxon>Bacteria</taxon>
        <taxon>Bacillati</taxon>
        <taxon>Chloroflexota</taxon>
        <taxon>Ktedonobacteria</taxon>
        <taxon>Ktedonobacterales</taxon>
        <taxon>Ktedonobacteraceae</taxon>
        <taxon>Ktedonospora</taxon>
    </lineage>
</organism>
<gene>
    <name evidence="1" type="ORF">KSX_88270</name>
</gene>
<dbReference type="AlphaFoldDB" id="A0A8J3IGD2"/>
<dbReference type="EMBL" id="BNJF01000009">
    <property type="protein sequence ID" value="GHO50664.1"/>
    <property type="molecule type" value="Genomic_DNA"/>
</dbReference>
<name>A0A8J3IGD2_9CHLR</name>
<keyword evidence="2" id="KW-1185">Reference proteome</keyword>
<protein>
    <submittedName>
        <fullName evidence="1">Uncharacterized protein</fullName>
    </submittedName>
</protein>
<proteinExistence type="predicted"/>